<comment type="subcellular location">
    <subcellularLocation>
        <location evidence="1">Secreted</location>
    </subcellularLocation>
</comment>
<evidence type="ECO:0000313" key="19">
    <source>
        <dbReference type="EMBL" id="KIK39496.1"/>
    </source>
</evidence>
<dbReference type="Proteomes" id="UP000054485">
    <property type="component" value="Unassembled WGS sequence"/>
</dbReference>
<dbReference type="InterPro" id="IPR012334">
    <property type="entry name" value="Pectin_lyas_fold"/>
</dbReference>
<evidence type="ECO:0000313" key="20">
    <source>
        <dbReference type="Proteomes" id="UP000054485"/>
    </source>
</evidence>
<dbReference type="Gene3D" id="2.160.20.10">
    <property type="entry name" value="Single-stranded right-handed beta-helix, Pectin lyase-like"/>
    <property type="match status" value="1"/>
</dbReference>
<dbReference type="AlphaFoldDB" id="A0A0D0ACV5"/>
<feature type="chain" id="PRO_5002224010" description="galacturonan 1,4-alpha-galacturonidase" evidence="18">
    <location>
        <begin position="18"/>
        <end position="426"/>
    </location>
</feature>
<evidence type="ECO:0000256" key="10">
    <source>
        <dbReference type="ARBA" id="ARBA00023316"/>
    </source>
</evidence>
<dbReference type="PANTHER" id="PTHR31736:SF11">
    <property type="entry name" value="EXOPOLYGALACTURONASE C-RELATED"/>
    <property type="match status" value="1"/>
</dbReference>
<dbReference type="InterPro" id="IPR000743">
    <property type="entry name" value="Glyco_hydro_28"/>
</dbReference>
<evidence type="ECO:0000256" key="2">
    <source>
        <dbReference type="ARBA" id="ARBA00008834"/>
    </source>
</evidence>
<evidence type="ECO:0000256" key="8">
    <source>
        <dbReference type="ARBA" id="ARBA00023180"/>
    </source>
</evidence>
<evidence type="ECO:0000256" key="12">
    <source>
        <dbReference type="ARBA" id="ARBA00038933"/>
    </source>
</evidence>
<evidence type="ECO:0000256" key="3">
    <source>
        <dbReference type="ARBA" id="ARBA00022525"/>
    </source>
</evidence>
<dbReference type="GO" id="GO:0005975">
    <property type="term" value="P:carbohydrate metabolic process"/>
    <property type="evidence" value="ECO:0007669"/>
    <property type="project" value="InterPro"/>
</dbReference>
<dbReference type="PANTHER" id="PTHR31736">
    <property type="match status" value="1"/>
</dbReference>
<keyword evidence="6 17" id="KW-0378">Hydrolase</keyword>
<comment type="function">
    <text evidence="11">Specific in hydrolyzing the terminal glycosidic bond of polygalacturonic acid and oligogalacturonates.</text>
</comment>
<evidence type="ECO:0000256" key="1">
    <source>
        <dbReference type="ARBA" id="ARBA00004613"/>
    </source>
</evidence>
<feature type="signal peptide" evidence="18">
    <location>
        <begin position="1"/>
        <end position="17"/>
    </location>
</feature>
<dbReference type="GO" id="GO:0047911">
    <property type="term" value="F:galacturan 1,4-alpha-galacturonidase activity"/>
    <property type="evidence" value="ECO:0007669"/>
    <property type="project" value="UniProtKB-EC"/>
</dbReference>
<dbReference type="EC" id="3.2.1.67" evidence="12"/>
<comment type="catalytic activity">
    <reaction evidence="15">
        <text>[(1-&gt;4)-alpha-D-galacturonosyl](n) + H2O = alpha-D-galacturonate + [(1-&gt;4)-alpha-D-galacturonosyl](n-1)</text>
        <dbReference type="Rhea" id="RHEA:14117"/>
        <dbReference type="Rhea" id="RHEA-COMP:14570"/>
        <dbReference type="Rhea" id="RHEA-COMP:14572"/>
        <dbReference type="ChEBI" id="CHEBI:15377"/>
        <dbReference type="ChEBI" id="CHEBI:58658"/>
        <dbReference type="ChEBI" id="CHEBI:140523"/>
        <dbReference type="EC" id="3.2.1.67"/>
    </reaction>
</comment>
<evidence type="ECO:0000256" key="16">
    <source>
        <dbReference type="PROSITE-ProRule" id="PRU10052"/>
    </source>
</evidence>
<keyword evidence="8" id="KW-0325">Glycoprotein</keyword>
<organism evidence="19 20">
    <name type="scientific">Suillus luteus UH-Slu-Lm8-n1</name>
    <dbReference type="NCBI Taxonomy" id="930992"/>
    <lineage>
        <taxon>Eukaryota</taxon>
        <taxon>Fungi</taxon>
        <taxon>Dikarya</taxon>
        <taxon>Basidiomycota</taxon>
        <taxon>Agaricomycotina</taxon>
        <taxon>Agaricomycetes</taxon>
        <taxon>Agaricomycetidae</taxon>
        <taxon>Boletales</taxon>
        <taxon>Suillineae</taxon>
        <taxon>Suillaceae</taxon>
        <taxon>Suillus</taxon>
    </lineage>
</organism>
<evidence type="ECO:0000256" key="7">
    <source>
        <dbReference type="ARBA" id="ARBA00023157"/>
    </source>
</evidence>
<gene>
    <name evidence="19" type="ORF">CY34DRAFT_329010</name>
</gene>
<sequence length="426" mass="46317">MMFMRMLLSLTAPLAYATITGAWSTFVVPHTNDADDTPALMAAISDYTSDASVVFEANTTYNVWSPITFSHLTNVEVVISGNLTYPKSIETVQGYVAAANYSGAWFSFIGGNNVTLRGSTDPDWGWVDGHGQQWWDIMQQTNRPHGWLFKDVTNGIITDVKIYKPVAWNFAITGSSNVHIFNNIILARSDNVSFPFNTDGFSAGGNNLLFENNYVVNGDDCLTVGNGAKNITWRDGYCEGSHGLSVGSLGENGQVASVENVLFESTIMNRTLYAARFKSWTGGNGAAINITWKNIIFIDVMFPIYITQNYWDQGAGAPPNSSSVNETHIENFLFDQFVGVINDTPGYVEGSCITDPCWYYVSGATGKEAIIFDLYPNTATNIVVKNLVASTLSGAPIAAMCNSSTISSDVGFVCWNGPYVPTMAGL</sequence>
<evidence type="ECO:0000256" key="9">
    <source>
        <dbReference type="ARBA" id="ARBA00023295"/>
    </source>
</evidence>
<dbReference type="OrthoDB" id="187139at2759"/>
<evidence type="ECO:0000256" key="4">
    <source>
        <dbReference type="ARBA" id="ARBA00022729"/>
    </source>
</evidence>
<keyword evidence="9 17" id="KW-0326">Glycosidase</keyword>
<protein>
    <recommendedName>
        <fullName evidence="12">galacturonan 1,4-alpha-galacturonidase</fullName>
        <ecNumber evidence="12">3.2.1.67</ecNumber>
    </recommendedName>
    <alternativeName>
        <fullName evidence="13">Galacturan 1,4-alpha-galacturonidase C</fullName>
    </alternativeName>
    <alternativeName>
        <fullName evidence="14">Poly(1,4-alpha-D-galacturonide)galacturonohydrolase C</fullName>
    </alternativeName>
</protein>
<proteinExistence type="inferred from homology"/>
<evidence type="ECO:0000256" key="13">
    <source>
        <dbReference type="ARBA" id="ARBA00041474"/>
    </source>
</evidence>
<keyword evidence="3" id="KW-0964">Secreted</keyword>
<reference evidence="20" key="2">
    <citation type="submission" date="2015-01" db="EMBL/GenBank/DDBJ databases">
        <title>Evolutionary Origins and Diversification of the Mycorrhizal Mutualists.</title>
        <authorList>
            <consortium name="DOE Joint Genome Institute"/>
            <consortium name="Mycorrhizal Genomics Consortium"/>
            <person name="Kohler A."/>
            <person name="Kuo A."/>
            <person name="Nagy L.G."/>
            <person name="Floudas D."/>
            <person name="Copeland A."/>
            <person name="Barry K.W."/>
            <person name="Cichocki N."/>
            <person name="Veneault-Fourrey C."/>
            <person name="LaButti K."/>
            <person name="Lindquist E.A."/>
            <person name="Lipzen A."/>
            <person name="Lundell T."/>
            <person name="Morin E."/>
            <person name="Murat C."/>
            <person name="Riley R."/>
            <person name="Ohm R."/>
            <person name="Sun H."/>
            <person name="Tunlid A."/>
            <person name="Henrissat B."/>
            <person name="Grigoriev I.V."/>
            <person name="Hibbett D.S."/>
            <person name="Martin F."/>
        </authorList>
    </citation>
    <scope>NUCLEOTIDE SEQUENCE [LARGE SCALE GENOMIC DNA]</scope>
    <source>
        <strain evidence="20">UH-Slu-Lm8-n1</strain>
    </source>
</reference>
<dbReference type="GO" id="GO:0005576">
    <property type="term" value="C:extracellular region"/>
    <property type="evidence" value="ECO:0007669"/>
    <property type="project" value="UniProtKB-SubCell"/>
</dbReference>
<name>A0A0D0ACV5_9AGAM</name>
<evidence type="ECO:0000256" key="11">
    <source>
        <dbReference type="ARBA" id="ARBA00037312"/>
    </source>
</evidence>
<dbReference type="SUPFAM" id="SSF51126">
    <property type="entry name" value="Pectin lyase-like"/>
    <property type="match status" value="1"/>
</dbReference>
<evidence type="ECO:0000256" key="6">
    <source>
        <dbReference type="ARBA" id="ARBA00022801"/>
    </source>
</evidence>
<dbReference type="Pfam" id="PF00295">
    <property type="entry name" value="Glyco_hydro_28"/>
    <property type="match status" value="1"/>
</dbReference>
<dbReference type="PROSITE" id="PS00502">
    <property type="entry name" value="POLYGALACTURONASE"/>
    <property type="match status" value="1"/>
</dbReference>
<dbReference type="GO" id="GO:0004650">
    <property type="term" value="F:polygalacturonase activity"/>
    <property type="evidence" value="ECO:0007669"/>
    <property type="project" value="InterPro"/>
</dbReference>
<evidence type="ECO:0000256" key="14">
    <source>
        <dbReference type="ARBA" id="ARBA00042262"/>
    </source>
</evidence>
<accession>A0A0D0ACV5</accession>
<dbReference type="EMBL" id="KN835340">
    <property type="protein sequence ID" value="KIK39496.1"/>
    <property type="molecule type" value="Genomic_DNA"/>
</dbReference>
<evidence type="ECO:0000256" key="5">
    <source>
        <dbReference type="ARBA" id="ARBA00022737"/>
    </source>
</evidence>
<keyword evidence="20" id="KW-1185">Reference proteome</keyword>
<dbReference type="HOGENOM" id="CLU_016031_1_2_1"/>
<reference evidence="19 20" key="1">
    <citation type="submission" date="2014-04" db="EMBL/GenBank/DDBJ databases">
        <authorList>
            <consortium name="DOE Joint Genome Institute"/>
            <person name="Kuo A."/>
            <person name="Ruytinx J."/>
            <person name="Rineau F."/>
            <person name="Colpaert J."/>
            <person name="Kohler A."/>
            <person name="Nagy L.G."/>
            <person name="Floudas D."/>
            <person name="Copeland A."/>
            <person name="Barry K.W."/>
            <person name="Cichocki N."/>
            <person name="Veneault-Fourrey C."/>
            <person name="LaButti K."/>
            <person name="Lindquist E.A."/>
            <person name="Lipzen A."/>
            <person name="Lundell T."/>
            <person name="Morin E."/>
            <person name="Murat C."/>
            <person name="Sun H."/>
            <person name="Tunlid A."/>
            <person name="Henrissat B."/>
            <person name="Grigoriev I.V."/>
            <person name="Hibbett D.S."/>
            <person name="Martin F."/>
            <person name="Nordberg H.P."/>
            <person name="Cantor M.N."/>
            <person name="Hua S.X."/>
        </authorList>
    </citation>
    <scope>NUCLEOTIDE SEQUENCE [LARGE SCALE GENOMIC DNA]</scope>
    <source>
        <strain evidence="19 20">UH-Slu-Lm8-n1</strain>
    </source>
</reference>
<keyword evidence="10" id="KW-0961">Cell wall biogenesis/degradation</keyword>
<evidence type="ECO:0000256" key="15">
    <source>
        <dbReference type="ARBA" id="ARBA00048766"/>
    </source>
</evidence>
<evidence type="ECO:0000256" key="18">
    <source>
        <dbReference type="SAM" id="SignalP"/>
    </source>
</evidence>
<comment type="similarity">
    <text evidence="2 17">Belongs to the glycosyl hydrolase 28 family.</text>
</comment>
<dbReference type="STRING" id="930992.A0A0D0ACV5"/>
<dbReference type="InterPro" id="IPR011050">
    <property type="entry name" value="Pectin_lyase_fold/virulence"/>
</dbReference>
<evidence type="ECO:0000256" key="17">
    <source>
        <dbReference type="RuleBase" id="RU361169"/>
    </source>
</evidence>
<keyword evidence="4 18" id="KW-0732">Signal</keyword>
<feature type="active site" evidence="16">
    <location>
        <position position="242"/>
    </location>
</feature>
<keyword evidence="7" id="KW-1015">Disulfide bond</keyword>
<dbReference type="InParanoid" id="A0A0D0ACV5"/>
<keyword evidence="5" id="KW-0677">Repeat</keyword>
<dbReference type="GO" id="GO:0071555">
    <property type="term" value="P:cell wall organization"/>
    <property type="evidence" value="ECO:0007669"/>
    <property type="project" value="UniProtKB-KW"/>
</dbReference>